<feature type="domain" description="Neurotransmitter-gated ion-channel ligand-binding" evidence="2">
    <location>
        <begin position="28"/>
        <end position="98"/>
    </location>
</feature>
<proteinExistence type="predicted"/>
<evidence type="ECO:0000259" key="2">
    <source>
        <dbReference type="Pfam" id="PF02931"/>
    </source>
</evidence>
<dbReference type="Pfam" id="PF02931">
    <property type="entry name" value="Neur_chan_LBD"/>
    <property type="match status" value="1"/>
</dbReference>
<evidence type="ECO:0000256" key="1">
    <source>
        <dbReference type="SAM" id="Phobius"/>
    </source>
</evidence>
<dbReference type="Gene3D" id="2.70.170.10">
    <property type="entry name" value="Neurotransmitter-gated ion-channel ligand-binding domain"/>
    <property type="match status" value="2"/>
</dbReference>
<dbReference type="AlphaFoldDB" id="A0A814XU45"/>
<dbReference type="GO" id="GO:0016020">
    <property type="term" value="C:membrane"/>
    <property type="evidence" value="ECO:0007669"/>
    <property type="project" value="InterPro"/>
</dbReference>
<feature type="transmembrane region" description="Helical" evidence="1">
    <location>
        <begin position="6"/>
        <end position="26"/>
    </location>
</feature>
<accession>A0A814XU45</accession>
<dbReference type="SUPFAM" id="SSF63712">
    <property type="entry name" value="Nicotinic receptor ligand binding domain-like"/>
    <property type="match status" value="2"/>
</dbReference>
<keyword evidence="1" id="KW-0472">Membrane</keyword>
<evidence type="ECO:0000313" key="4">
    <source>
        <dbReference type="Proteomes" id="UP000663882"/>
    </source>
</evidence>
<sequence length="175" mass="20362">MAQQPMKIYYVFILFYLLNSIFGGSYQRRLLQDLFAEKQHDKLERASIDNSVAVSIDIGFNLLQIMDFDEKNQVLTTNGILTLIWDDNRMMWEPADYGINMTMSNTEIELTSYVKNFKWDLKDTSAMINLVQFDCCPEVFESAVFTIQIARHSLDSFGNVTDTKTKNNQRNDIQK</sequence>
<protein>
    <recommendedName>
        <fullName evidence="2">Neurotransmitter-gated ion-channel ligand-binding domain-containing protein</fullName>
    </recommendedName>
</protein>
<keyword evidence="1" id="KW-1133">Transmembrane helix</keyword>
<organism evidence="3 4">
    <name type="scientific">Rotaria sordida</name>
    <dbReference type="NCBI Taxonomy" id="392033"/>
    <lineage>
        <taxon>Eukaryota</taxon>
        <taxon>Metazoa</taxon>
        <taxon>Spiralia</taxon>
        <taxon>Gnathifera</taxon>
        <taxon>Rotifera</taxon>
        <taxon>Eurotatoria</taxon>
        <taxon>Bdelloidea</taxon>
        <taxon>Philodinida</taxon>
        <taxon>Philodinidae</taxon>
        <taxon>Rotaria</taxon>
    </lineage>
</organism>
<dbReference type="OrthoDB" id="5975154at2759"/>
<dbReference type="InterPro" id="IPR036734">
    <property type="entry name" value="Neur_chan_lig-bd_sf"/>
</dbReference>
<dbReference type="GO" id="GO:0005230">
    <property type="term" value="F:extracellular ligand-gated monoatomic ion channel activity"/>
    <property type="evidence" value="ECO:0007669"/>
    <property type="project" value="InterPro"/>
</dbReference>
<dbReference type="EMBL" id="CAJNOO010001961">
    <property type="protein sequence ID" value="CAF1220328.1"/>
    <property type="molecule type" value="Genomic_DNA"/>
</dbReference>
<keyword evidence="1" id="KW-0812">Transmembrane</keyword>
<gene>
    <name evidence="3" type="ORF">RFH988_LOCUS25608</name>
</gene>
<dbReference type="Proteomes" id="UP000663882">
    <property type="component" value="Unassembled WGS sequence"/>
</dbReference>
<reference evidence="3" key="1">
    <citation type="submission" date="2021-02" db="EMBL/GenBank/DDBJ databases">
        <authorList>
            <person name="Nowell W R."/>
        </authorList>
    </citation>
    <scope>NUCLEOTIDE SEQUENCE</scope>
</reference>
<comment type="caution">
    <text evidence="3">The sequence shown here is derived from an EMBL/GenBank/DDBJ whole genome shotgun (WGS) entry which is preliminary data.</text>
</comment>
<name>A0A814XU45_9BILA</name>
<evidence type="ECO:0000313" key="3">
    <source>
        <dbReference type="EMBL" id="CAF1220328.1"/>
    </source>
</evidence>
<dbReference type="InterPro" id="IPR006202">
    <property type="entry name" value="Neur_chan_lig-bd"/>
</dbReference>